<dbReference type="Proteomes" id="UP001596083">
    <property type="component" value="Unassembled WGS sequence"/>
</dbReference>
<dbReference type="RefSeq" id="WP_390313866.1">
    <property type="nucleotide sequence ID" value="NZ_JBHSPB010000001.1"/>
</dbReference>
<evidence type="ECO:0000313" key="2">
    <source>
        <dbReference type="EMBL" id="MFC5718874.1"/>
    </source>
</evidence>
<sequence>MSIDDELTAVQRCLDDLAQALARLESGLGRSPADVRRVREDAGRLRESLGLLREGARKAPEETLVQIPDTPYDSSLWRGADEEGLGGPDRHAP</sequence>
<keyword evidence="3" id="KW-1185">Reference proteome</keyword>
<proteinExistence type="predicted"/>
<name>A0ABW0YQP6_9ACTN</name>
<accession>A0ABW0YQP6</accession>
<dbReference type="EMBL" id="JBHSPB010000001">
    <property type="protein sequence ID" value="MFC5718874.1"/>
    <property type="molecule type" value="Genomic_DNA"/>
</dbReference>
<protein>
    <submittedName>
        <fullName evidence="2">Uncharacterized protein</fullName>
    </submittedName>
</protein>
<reference evidence="3" key="1">
    <citation type="journal article" date="2019" name="Int. J. Syst. Evol. Microbiol.">
        <title>The Global Catalogue of Microorganisms (GCM) 10K type strain sequencing project: providing services to taxonomists for standard genome sequencing and annotation.</title>
        <authorList>
            <consortium name="The Broad Institute Genomics Platform"/>
            <consortium name="The Broad Institute Genome Sequencing Center for Infectious Disease"/>
            <person name="Wu L."/>
            <person name="Ma J."/>
        </authorList>
    </citation>
    <scope>NUCLEOTIDE SEQUENCE [LARGE SCALE GENOMIC DNA]</scope>
    <source>
        <strain evidence="3">CGMCC 4.7304</strain>
    </source>
</reference>
<evidence type="ECO:0000256" key="1">
    <source>
        <dbReference type="SAM" id="MobiDB-lite"/>
    </source>
</evidence>
<comment type="caution">
    <text evidence="2">The sequence shown here is derived from an EMBL/GenBank/DDBJ whole genome shotgun (WGS) entry which is preliminary data.</text>
</comment>
<gene>
    <name evidence="2" type="ORF">ACFP1Z_01600</name>
</gene>
<organism evidence="2 3">
    <name type="scientific">Streptomyces gamaensis</name>
    <dbReference type="NCBI Taxonomy" id="1763542"/>
    <lineage>
        <taxon>Bacteria</taxon>
        <taxon>Bacillati</taxon>
        <taxon>Actinomycetota</taxon>
        <taxon>Actinomycetes</taxon>
        <taxon>Kitasatosporales</taxon>
        <taxon>Streptomycetaceae</taxon>
        <taxon>Streptomyces</taxon>
    </lineage>
</organism>
<feature type="region of interest" description="Disordered" evidence="1">
    <location>
        <begin position="69"/>
        <end position="93"/>
    </location>
</feature>
<evidence type="ECO:0000313" key="3">
    <source>
        <dbReference type="Proteomes" id="UP001596083"/>
    </source>
</evidence>